<evidence type="ECO:0000256" key="2">
    <source>
        <dbReference type="ARBA" id="ARBA00022598"/>
    </source>
</evidence>
<accession>A0A1X2I7X9</accession>
<evidence type="ECO:0008006" key="7">
    <source>
        <dbReference type="Google" id="ProtNLM"/>
    </source>
</evidence>
<name>A0A1X2I7X9_9FUNG</name>
<dbReference type="AlphaFoldDB" id="A0A1X2I7X9"/>
<dbReference type="PROSITE" id="PS00455">
    <property type="entry name" value="AMP_BINDING"/>
    <property type="match status" value="1"/>
</dbReference>
<feature type="domain" description="AMP-binding enzyme C-terminal" evidence="4">
    <location>
        <begin position="445"/>
        <end position="526"/>
    </location>
</feature>
<comment type="caution">
    <text evidence="5">The sequence shown here is derived from an EMBL/GenBank/DDBJ whole genome shotgun (WGS) entry which is preliminary data.</text>
</comment>
<dbReference type="InterPro" id="IPR042099">
    <property type="entry name" value="ANL_N_sf"/>
</dbReference>
<dbReference type="GO" id="GO:0016405">
    <property type="term" value="F:CoA-ligase activity"/>
    <property type="evidence" value="ECO:0007669"/>
    <property type="project" value="TreeGrafter"/>
</dbReference>
<keyword evidence="2" id="KW-0436">Ligase</keyword>
<dbReference type="OrthoDB" id="1898221at2759"/>
<dbReference type="Gene3D" id="3.40.50.12780">
    <property type="entry name" value="N-terminal domain of ligase-like"/>
    <property type="match status" value="1"/>
</dbReference>
<gene>
    <name evidence="5" type="ORF">BCR42DRAFT_483877</name>
</gene>
<evidence type="ECO:0000259" key="3">
    <source>
        <dbReference type="Pfam" id="PF00501"/>
    </source>
</evidence>
<keyword evidence="6" id="KW-1185">Reference proteome</keyword>
<dbReference type="Proteomes" id="UP000193560">
    <property type="component" value="Unassembled WGS sequence"/>
</dbReference>
<dbReference type="Pfam" id="PF00501">
    <property type="entry name" value="AMP-binding"/>
    <property type="match status" value="1"/>
</dbReference>
<evidence type="ECO:0000313" key="6">
    <source>
        <dbReference type="Proteomes" id="UP000193560"/>
    </source>
</evidence>
<dbReference type="SUPFAM" id="SSF56801">
    <property type="entry name" value="Acetyl-CoA synthetase-like"/>
    <property type="match status" value="1"/>
</dbReference>
<dbReference type="Pfam" id="PF13193">
    <property type="entry name" value="AMP-binding_C"/>
    <property type="match status" value="1"/>
</dbReference>
<dbReference type="InterPro" id="IPR045851">
    <property type="entry name" value="AMP-bd_C_sf"/>
</dbReference>
<evidence type="ECO:0000313" key="5">
    <source>
        <dbReference type="EMBL" id="ORZ11131.1"/>
    </source>
</evidence>
<dbReference type="InterPro" id="IPR000873">
    <property type="entry name" value="AMP-dep_synth/lig_dom"/>
</dbReference>
<dbReference type="FunFam" id="3.30.300.30:FF:000007">
    <property type="entry name" value="4-coumarate--CoA ligase 2"/>
    <property type="match status" value="1"/>
</dbReference>
<evidence type="ECO:0000259" key="4">
    <source>
        <dbReference type="Pfam" id="PF13193"/>
    </source>
</evidence>
<dbReference type="STRING" id="90262.A0A1X2I7X9"/>
<dbReference type="InterPro" id="IPR020845">
    <property type="entry name" value="AMP-binding_CS"/>
</dbReference>
<sequence length="550" mass="60441">MVKLYRSRFPDIDIPKTGLIPYLFENPYGIPESKPLFIDVHTKETRTFGQIKDNVLRLAAGLQDMYGFGQGDVLALFAPNSVDFVLPALGAIAAGGVTSPSNPRYSVTELVHQLQVSNAKILIAHPDNIQVALEAAQLFGMPKRNLLVLGNASIHDVLPFTVLLQARRAIVAPLTAEEAKSRPCYLCFSSGTTGKAKGVMTSHTNAIAGTALFMTLEDHNEPNVNQRHGLNFLPMFHMYALLIVLHLSLRRGTPVDLMAQFDMNVFLNTVQQRRITHAWLVPPVILALAKYPQLKTFDLTSLTHVFSAAAPLSKEVSEAFAVQFPTVFLSQGYGMTETSPIATIELLNDTAHGSCGVLVPNMVARLVKEDGSDAQLNEPGELWLKGPNIMLGYMKNEQATVETIDADQFLHTGDVAVVDDKERFYIVDRIKELIKYKGFQVAPAELEGILLKSPLVSDCAVIGVYDPVQATELPHAYVVLKSPIDAQHMNDTAKALMAFVANQVASFKQIRHVRFVDTIPKTASGKILRRVLRDQVKQELHASSTPSSKL</sequence>
<dbReference type="InterPro" id="IPR025110">
    <property type="entry name" value="AMP-bd_C"/>
</dbReference>
<dbReference type="CDD" id="cd05911">
    <property type="entry name" value="Firefly_Luc_like"/>
    <property type="match status" value="1"/>
</dbReference>
<dbReference type="PANTHER" id="PTHR24096:SF149">
    <property type="entry name" value="AMP-BINDING DOMAIN-CONTAINING PROTEIN-RELATED"/>
    <property type="match status" value="1"/>
</dbReference>
<comment type="similarity">
    <text evidence="1">Belongs to the ATP-dependent AMP-binding enzyme family.</text>
</comment>
<organism evidence="5 6">
    <name type="scientific">Absidia repens</name>
    <dbReference type="NCBI Taxonomy" id="90262"/>
    <lineage>
        <taxon>Eukaryota</taxon>
        <taxon>Fungi</taxon>
        <taxon>Fungi incertae sedis</taxon>
        <taxon>Mucoromycota</taxon>
        <taxon>Mucoromycotina</taxon>
        <taxon>Mucoromycetes</taxon>
        <taxon>Mucorales</taxon>
        <taxon>Cunninghamellaceae</taxon>
        <taxon>Absidia</taxon>
    </lineage>
</organism>
<protein>
    <recommendedName>
        <fullName evidence="7">4-coumarate-CoA ligase</fullName>
    </recommendedName>
</protein>
<dbReference type="Gene3D" id="3.30.300.30">
    <property type="match status" value="1"/>
</dbReference>
<dbReference type="PANTHER" id="PTHR24096">
    <property type="entry name" value="LONG-CHAIN-FATTY-ACID--COA LIGASE"/>
    <property type="match status" value="1"/>
</dbReference>
<evidence type="ECO:0000256" key="1">
    <source>
        <dbReference type="ARBA" id="ARBA00006432"/>
    </source>
</evidence>
<feature type="domain" description="AMP-dependent synthetase/ligase" evidence="3">
    <location>
        <begin position="33"/>
        <end position="393"/>
    </location>
</feature>
<reference evidence="5 6" key="1">
    <citation type="submission" date="2016-07" db="EMBL/GenBank/DDBJ databases">
        <title>Pervasive Adenine N6-methylation of Active Genes in Fungi.</title>
        <authorList>
            <consortium name="DOE Joint Genome Institute"/>
            <person name="Mondo S.J."/>
            <person name="Dannebaum R.O."/>
            <person name="Kuo R.C."/>
            <person name="Labutti K."/>
            <person name="Haridas S."/>
            <person name="Kuo A."/>
            <person name="Salamov A."/>
            <person name="Ahrendt S.R."/>
            <person name="Lipzen A."/>
            <person name="Sullivan W."/>
            <person name="Andreopoulos W.B."/>
            <person name="Clum A."/>
            <person name="Lindquist E."/>
            <person name="Daum C."/>
            <person name="Ramamoorthy G.K."/>
            <person name="Gryganskyi A."/>
            <person name="Culley D."/>
            <person name="Magnuson J.K."/>
            <person name="James T.Y."/>
            <person name="O'Malley M.A."/>
            <person name="Stajich J.E."/>
            <person name="Spatafora J.W."/>
            <person name="Visel A."/>
            <person name="Grigoriev I.V."/>
        </authorList>
    </citation>
    <scope>NUCLEOTIDE SEQUENCE [LARGE SCALE GENOMIC DNA]</scope>
    <source>
        <strain evidence="5 6">NRRL 1336</strain>
    </source>
</reference>
<dbReference type="EMBL" id="MCGE01000022">
    <property type="protein sequence ID" value="ORZ11131.1"/>
    <property type="molecule type" value="Genomic_DNA"/>
</dbReference>
<proteinExistence type="inferred from homology"/>